<name>A0A0C3PKD7_PHLG1</name>
<proteinExistence type="predicted"/>
<evidence type="ECO:0000313" key="3">
    <source>
        <dbReference type="Proteomes" id="UP000053257"/>
    </source>
</evidence>
<feature type="compositionally biased region" description="Low complexity" evidence="1">
    <location>
        <begin position="104"/>
        <end position="119"/>
    </location>
</feature>
<dbReference type="EMBL" id="KN840511">
    <property type="protein sequence ID" value="KIP06753.1"/>
    <property type="molecule type" value="Genomic_DNA"/>
</dbReference>
<gene>
    <name evidence="2" type="ORF">PHLGIDRAFT_447098</name>
</gene>
<accession>A0A0C3PKD7</accession>
<dbReference type="HOGENOM" id="CLU_1441544_0_0_1"/>
<reference evidence="2 3" key="1">
    <citation type="journal article" date="2014" name="PLoS Genet.">
        <title>Analysis of the Phlebiopsis gigantea genome, transcriptome and secretome provides insight into its pioneer colonization strategies of wood.</title>
        <authorList>
            <person name="Hori C."/>
            <person name="Ishida T."/>
            <person name="Igarashi K."/>
            <person name="Samejima M."/>
            <person name="Suzuki H."/>
            <person name="Master E."/>
            <person name="Ferreira P."/>
            <person name="Ruiz-Duenas F.J."/>
            <person name="Held B."/>
            <person name="Canessa P."/>
            <person name="Larrondo L.F."/>
            <person name="Schmoll M."/>
            <person name="Druzhinina I.S."/>
            <person name="Kubicek C.P."/>
            <person name="Gaskell J.A."/>
            <person name="Kersten P."/>
            <person name="St John F."/>
            <person name="Glasner J."/>
            <person name="Sabat G."/>
            <person name="Splinter BonDurant S."/>
            <person name="Syed K."/>
            <person name="Yadav J."/>
            <person name="Mgbeahuruike A.C."/>
            <person name="Kovalchuk A."/>
            <person name="Asiegbu F.O."/>
            <person name="Lackner G."/>
            <person name="Hoffmeister D."/>
            <person name="Rencoret J."/>
            <person name="Gutierrez A."/>
            <person name="Sun H."/>
            <person name="Lindquist E."/>
            <person name="Barry K."/>
            <person name="Riley R."/>
            <person name="Grigoriev I.V."/>
            <person name="Henrissat B."/>
            <person name="Kues U."/>
            <person name="Berka R.M."/>
            <person name="Martinez A.T."/>
            <person name="Covert S.F."/>
            <person name="Blanchette R.A."/>
            <person name="Cullen D."/>
        </authorList>
    </citation>
    <scope>NUCLEOTIDE SEQUENCE [LARGE SCALE GENOMIC DNA]</scope>
    <source>
        <strain evidence="2 3">11061_1 CR5-6</strain>
    </source>
</reference>
<dbReference type="AlphaFoldDB" id="A0A0C3PKD7"/>
<sequence length="188" mass="20598">MSRARLLFQARPPAPAHVRYSTTRNPSFDRPTTPVSTCIRYKPAAAGWFQGGCPGAPSFAASPRGISALARATPPSCHPPRPPRRAACRSQTDTAKEHVRTRGVSARPRSPSVPRRANSACQCGRLPSRLPGEREARGLLLCRLITLSSSTFMRGTTPVKSKIAYQQRARLAQATHIRRRRDAIVPQL</sequence>
<keyword evidence="3" id="KW-1185">Reference proteome</keyword>
<organism evidence="2 3">
    <name type="scientific">Phlebiopsis gigantea (strain 11061_1 CR5-6)</name>
    <name type="common">White-rot fungus</name>
    <name type="synonym">Peniophora gigantea</name>
    <dbReference type="NCBI Taxonomy" id="745531"/>
    <lineage>
        <taxon>Eukaryota</taxon>
        <taxon>Fungi</taxon>
        <taxon>Dikarya</taxon>
        <taxon>Basidiomycota</taxon>
        <taxon>Agaricomycotina</taxon>
        <taxon>Agaricomycetes</taxon>
        <taxon>Polyporales</taxon>
        <taxon>Phanerochaetaceae</taxon>
        <taxon>Phlebiopsis</taxon>
    </lineage>
</organism>
<evidence type="ECO:0000256" key="1">
    <source>
        <dbReference type="SAM" id="MobiDB-lite"/>
    </source>
</evidence>
<dbReference type="Proteomes" id="UP000053257">
    <property type="component" value="Unassembled WGS sequence"/>
</dbReference>
<evidence type="ECO:0000313" key="2">
    <source>
        <dbReference type="EMBL" id="KIP06753.1"/>
    </source>
</evidence>
<feature type="region of interest" description="Disordered" evidence="1">
    <location>
        <begin position="72"/>
        <end position="119"/>
    </location>
</feature>
<protein>
    <submittedName>
        <fullName evidence="2">Uncharacterized protein</fullName>
    </submittedName>
</protein>